<proteinExistence type="predicted"/>
<dbReference type="AlphaFoldDB" id="A0A7E5VFP2"/>
<feature type="compositionally biased region" description="Low complexity" evidence="1">
    <location>
        <begin position="210"/>
        <end position="222"/>
    </location>
</feature>
<keyword evidence="2" id="KW-1185">Reference proteome</keyword>
<evidence type="ECO:0000313" key="3">
    <source>
        <dbReference type="RefSeq" id="XP_026727100.1"/>
    </source>
</evidence>
<accession>A0A7E5VFP2</accession>
<dbReference type="InParanoid" id="A0A7E5VFP2"/>
<dbReference type="KEGG" id="tnl:113493357"/>
<feature type="region of interest" description="Disordered" evidence="1">
    <location>
        <begin position="159"/>
        <end position="182"/>
    </location>
</feature>
<gene>
    <name evidence="3" type="primary">LOC113493357</name>
</gene>
<organism evidence="2 3">
    <name type="scientific">Trichoplusia ni</name>
    <name type="common">Cabbage looper</name>
    <dbReference type="NCBI Taxonomy" id="7111"/>
    <lineage>
        <taxon>Eukaryota</taxon>
        <taxon>Metazoa</taxon>
        <taxon>Ecdysozoa</taxon>
        <taxon>Arthropoda</taxon>
        <taxon>Hexapoda</taxon>
        <taxon>Insecta</taxon>
        <taxon>Pterygota</taxon>
        <taxon>Neoptera</taxon>
        <taxon>Endopterygota</taxon>
        <taxon>Lepidoptera</taxon>
        <taxon>Glossata</taxon>
        <taxon>Ditrysia</taxon>
        <taxon>Noctuoidea</taxon>
        <taxon>Noctuidae</taxon>
        <taxon>Plusiinae</taxon>
        <taxon>Trichoplusia</taxon>
    </lineage>
</organism>
<feature type="compositionally biased region" description="Basic and acidic residues" evidence="1">
    <location>
        <begin position="298"/>
        <end position="309"/>
    </location>
</feature>
<dbReference type="Proteomes" id="UP000322000">
    <property type="component" value="Chromosome 4"/>
</dbReference>
<reference evidence="3" key="1">
    <citation type="submission" date="2025-08" db="UniProtKB">
        <authorList>
            <consortium name="RefSeq"/>
        </authorList>
    </citation>
    <scope>IDENTIFICATION</scope>
</reference>
<sequence>MFNMLYTVSFQDALVKWTFVIFVCLQAIQSRAQMAMGYGGYGGVMMQPPVAMPMPVPVGVPMAYPQQDQTTTTTRTTRNGGGGGGGYGTIVIPIPQFVTVTFKIPNANDGRDNNQDSCENHKKRKKDRKCQKCPPCSCNPCTPVVFAFCSPCHDQCKCKGDESSERRRTSTPSAPNGNAYPMPYPPVIYLPLPDFNKNNGKRPGNKCPKCESSSSCSSSTSSCEEDSCNSRGRGKKKNHDHHRGHKKKVPYDICRKNGECGDNSQELRRFQVKRGPQVAKKRKPNYKSSESGLGWDEEYYRHDRDETRRGGTRRGAARRGEPRRGKMRY</sequence>
<feature type="compositionally biased region" description="Basic and acidic residues" evidence="1">
    <location>
        <begin position="159"/>
        <end position="168"/>
    </location>
</feature>
<dbReference type="GeneID" id="113493357"/>
<feature type="region of interest" description="Disordered" evidence="1">
    <location>
        <begin position="204"/>
        <end position="329"/>
    </location>
</feature>
<feature type="compositionally biased region" description="Basic and acidic residues" evidence="1">
    <location>
        <begin position="249"/>
        <end position="269"/>
    </location>
</feature>
<protein>
    <submittedName>
        <fullName evidence="3">Uncharacterized protein LOC113493357</fullName>
    </submittedName>
</protein>
<feature type="compositionally biased region" description="Basic and acidic residues" evidence="1">
    <location>
        <begin position="318"/>
        <end position="329"/>
    </location>
</feature>
<feature type="compositionally biased region" description="Basic residues" evidence="1">
    <location>
        <begin position="232"/>
        <end position="248"/>
    </location>
</feature>
<dbReference type="OrthoDB" id="7493244at2759"/>
<evidence type="ECO:0000313" key="2">
    <source>
        <dbReference type="Proteomes" id="UP000322000"/>
    </source>
</evidence>
<evidence type="ECO:0000256" key="1">
    <source>
        <dbReference type="SAM" id="MobiDB-lite"/>
    </source>
</evidence>
<dbReference type="RefSeq" id="XP_026727100.1">
    <property type="nucleotide sequence ID" value="XM_026871299.1"/>
</dbReference>
<name>A0A7E5VFP2_TRINI</name>